<feature type="region of interest" description="Disordered" evidence="1">
    <location>
        <begin position="1"/>
        <end position="32"/>
    </location>
</feature>
<proteinExistence type="predicted"/>
<evidence type="ECO:0000256" key="1">
    <source>
        <dbReference type="SAM" id="MobiDB-lite"/>
    </source>
</evidence>
<dbReference type="RefSeq" id="WP_251798088.1">
    <property type="nucleotide sequence ID" value="NZ_JAMQOL010000015.1"/>
</dbReference>
<comment type="caution">
    <text evidence="2">The sequence shown here is derived from an EMBL/GenBank/DDBJ whole genome shotgun (WGS) entry which is preliminary data.</text>
</comment>
<evidence type="ECO:0000313" key="3">
    <source>
        <dbReference type="Proteomes" id="UP001523216"/>
    </source>
</evidence>
<dbReference type="EMBL" id="JAMQOL010000015">
    <property type="protein sequence ID" value="MCM4078246.1"/>
    <property type="molecule type" value="Genomic_DNA"/>
</dbReference>
<accession>A0ABT0XWT4</accession>
<protein>
    <submittedName>
        <fullName evidence="2">Uncharacterized protein</fullName>
    </submittedName>
</protein>
<gene>
    <name evidence="2" type="ORF">LXN57_11790</name>
</gene>
<keyword evidence="3" id="KW-1185">Reference proteome</keyword>
<reference evidence="2 3" key="1">
    <citation type="submission" date="2022-06" db="EMBL/GenBank/DDBJ databases">
        <title>Actinoplanes abujensis sp. nov., isolated from Nigerian arid soil.</title>
        <authorList>
            <person name="Ding P."/>
        </authorList>
    </citation>
    <scope>NUCLEOTIDE SEQUENCE [LARGE SCALE GENOMIC DNA]</scope>
    <source>
        <strain evidence="3">TRM88002</strain>
    </source>
</reference>
<dbReference type="Proteomes" id="UP001523216">
    <property type="component" value="Unassembled WGS sequence"/>
</dbReference>
<evidence type="ECO:0000313" key="2">
    <source>
        <dbReference type="EMBL" id="MCM4078246.1"/>
    </source>
</evidence>
<organism evidence="2 3">
    <name type="scientific">Paractinoplanes hotanensis</name>
    <dbReference type="NCBI Taxonomy" id="2906497"/>
    <lineage>
        <taxon>Bacteria</taxon>
        <taxon>Bacillati</taxon>
        <taxon>Actinomycetota</taxon>
        <taxon>Actinomycetes</taxon>
        <taxon>Micromonosporales</taxon>
        <taxon>Micromonosporaceae</taxon>
        <taxon>Paractinoplanes</taxon>
    </lineage>
</organism>
<name>A0ABT0XWT4_9ACTN</name>
<sequence>MSGTTERSDLVPLPNAGGRCSRNRPSARAPGATRVVGALYRRPDPDGRKGFSRSDGADCRAIAVRCADASGSSIIRRLGCLYAPHAYGGCLAGNKKLLILPLIIHNPAPAPLAVVNARLLLHPKAGGTTTVFYWHAIQTAITGVNETRVFASPFAVEGRRAVEKFLEFQCNRPEVKLDDGPYTAIVEVRVEPSRGKSLRWSTLVTFTLNTQFITGAREALLQRSNNPDLLGERRDGST</sequence>